<protein>
    <recommendedName>
        <fullName evidence="4 6">Regulatory protein RecX</fullName>
    </recommendedName>
</protein>
<feature type="domain" description="RecX first three-helical" evidence="9">
    <location>
        <begin position="64"/>
        <end position="103"/>
    </location>
</feature>
<evidence type="ECO:0000256" key="6">
    <source>
        <dbReference type="HAMAP-Rule" id="MF_01114"/>
    </source>
</evidence>
<dbReference type="PANTHER" id="PTHR33602">
    <property type="entry name" value="REGULATORY PROTEIN RECX FAMILY PROTEIN"/>
    <property type="match status" value="1"/>
</dbReference>
<proteinExistence type="inferred from homology"/>
<evidence type="ECO:0000259" key="9">
    <source>
        <dbReference type="Pfam" id="PF21982"/>
    </source>
</evidence>
<evidence type="ECO:0000256" key="1">
    <source>
        <dbReference type="ARBA" id="ARBA00003529"/>
    </source>
</evidence>
<dbReference type="Pfam" id="PF21982">
    <property type="entry name" value="RecX_HTH1"/>
    <property type="match status" value="1"/>
</dbReference>
<sequence>MATVKITKVEVQKKNKKRYSLYFNEEYAFGVEEETLIKFGLFKGTELTNEEIKRIQEEDEKNRAIALAIRFLARQLRTEKEVQKKLLKAEIGEETIAQVIERLKEMGYLNDGFYAEAFTNTTKAVSRKGPKVVAMELKKKGVKNEKIEAALDEYSIEEQVSNALEIAQKYINRQMGVSEKVAKQKAHVFLMQKGYGSEVIQLVMQELSFEQQVDREQEILAKQADKMIRRHSRKLTGDSLKYKVKQALYQKGFSHEGIEEYIETREWE</sequence>
<accession>A0A1H9H8J9</accession>
<dbReference type="PANTHER" id="PTHR33602:SF1">
    <property type="entry name" value="REGULATORY PROTEIN RECX FAMILY PROTEIN"/>
    <property type="match status" value="1"/>
</dbReference>
<dbReference type="EMBL" id="FOGF01000002">
    <property type="protein sequence ID" value="SEQ58548.1"/>
    <property type="molecule type" value="Genomic_DNA"/>
</dbReference>
<dbReference type="InterPro" id="IPR053924">
    <property type="entry name" value="RecX_HTH_2nd"/>
</dbReference>
<evidence type="ECO:0000313" key="10">
    <source>
        <dbReference type="EMBL" id="SEQ58548.1"/>
    </source>
</evidence>
<dbReference type="GO" id="GO:0005737">
    <property type="term" value="C:cytoplasm"/>
    <property type="evidence" value="ECO:0007669"/>
    <property type="project" value="UniProtKB-SubCell"/>
</dbReference>
<feature type="domain" description="RecX third three-helical" evidence="8">
    <location>
        <begin position="157"/>
        <end position="204"/>
    </location>
</feature>
<gene>
    <name evidence="6" type="primary">recX</name>
    <name evidence="10" type="ORF">SAMN05421767_10224</name>
</gene>
<evidence type="ECO:0000259" key="7">
    <source>
        <dbReference type="Pfam" id="PF02631"/>
    </source>
</evidence>
<feature type="domain" description="RecX second three-helical" evidence="7">
    <location>
        <begin position="110"/>
        <end position="151"/>
    </location>
</feature>
<dbReference type="AlphaFoldDB" id="A0A1H9H8J9"/>
<evidence type="ECO:0000256" key="2">
    <source>
        <dbReference type="ARBA" id="ARBA00004496"/>
    </source>
</evidence>
<name>A0A1H9H8J9_9LACT</name>
<keyword evidence="11" id="KW-1185">Reference proteome</keyword>
<dbReference type="HAMAP" id="MF_01114">
    <property type="entry name" value="RecX"/>
    <property type="match status" value="1"/>
</dbReference>
<keyword evidence="5 6" id="KW-0963">Cytoplasm</keyword>
<dbReference type="Proteomes" id="UP000198556">
    <property type="component" value="Unassembled WGS sequence"/>
</dbReference>
<comment type="subcellular location">
    <subcellularLocation>
        <location evidence="2 6">Cytoplasm</location>
    </subcellularLocation>
</comment>
<evidence type="ECO:0000259" key="8">
    <source>
        <dbReference type="Pfam" id="PF21981"/>
    </source>
</evidence>
<dbReference type="Gene3D" id="1.10.10.10">
    <property type="entry name" value="Winged helix-like DNA-binding domain superfamily/Winged helix DNA-binding domain"/>
    <property type="match status" value="4"/>
</dbReference>
<dbReference type="InterPro" id="IPR036388">
    <property type="entry name" value="WH-like_DNA-bd_sf"/>
</dbReference>
<feature type="domain" description="RecX third three-helical" evidence="8">
    <location>
        <begin position="216"/>
        <end position="262"/>
    </location>
</feature>
<dbReference type="Pfam" id="PF21981">
    <property type="entry name" value="RecX_HTH3"/>
    <property type="match status" value="2"/>
</dbReference>
<dbReference type="InterPro" id="IPR053925">
    <property type="entry name" value="RecX_HTH_3rd"/>
</dbReference>
<dbReference type="GO" id="GO:0006282">
    <property type="term" value="P:regulation of DNA repair"/>
    <property type="evidence" value="ECO:0007669"/>
    <property type="project" value="UniProtKB-UniRule"/>
</dbReference>
<dbReference type="OrthoDB" id="5421057at2"/>
<comment type="function">
    <text evidence="1 6">Modulates RecA activity.</text>
</comment>
<evidence type="ECO:0000256" key="5">
    <source>
        <dbReference type="ARBA" id="ARBA00022490"/>
    </source>
</evidence>
<evidence type="ECO:0000256" key="4">
    <source>
        <dbReference type="ARBA" id="ARBA00018111"/>
    </source>
</evidence>
<dbReference type="InterPro" id="IPR053926">
    <property type="entry name" value="RecX_HTH_1st"/>
</dbReference>
<evidence type="ECO:0000313" key="11">
    <source>
        <dbReference type="Proteomes" id="UP000198556"/>
    </source>
</evidence>
<dbReference type="RefSeq" id="WP_089745595.1">
    <property type="nucleotide sequence ID" value="NZ_FOGF01000002.1"/>
</dbReference>
<reference evidence="10 11" key="1">
    <citation type="submission" date="2016-10" db="EMBL/GenBank/DDBJ databases">
        <authorList>
            <person name="de Groot N.N."/>
        </authorList>
    </citation>
    <scope>NUCLEOTIDE SEQUENCE [LARGE SCALE GENOMIC DNA]</scope>
    <source>
        <strain evidence="10 11">DSM 15827</strain>
    </source>
</reference>
<dbReference type="InterPro" id="IPR003783">
    <property type="entry name" value="Regulatory_RecX"/>
</dbReference>
<dbReference type="Pfam" id="PF02631">
    <property type="entry name" value="RecX_HTH2"/>
    <property type="match status" value="1"/>
</dbReference>
<evidence type="ECO:0000256" key="3">
    <source>
        <dbReference type="ARBA" id="ARBA00009695"/>
    </source>
</evidence>
<organism evidence="10 11">
    <name type="scientific">Granulicatella balaenopterae</name>
    <dbReference type="NCBI Taxonomy" id="137733"/>
    <lineage>
        <taxon>Bacteria</taxon>
        <taxon>Bacillati</taxon>
        <taxon>Bacillota</taxon>
        <taxon>Bacilli</taxon>
        <taxon>Lactobacillales</taxon>
        <taxon>Carnobacteriaceae</taxon>
        <taxon>Granulicatella</taxon>
    </lineage>
</organism>
<dbReference type="NCBIfam" id="NF010733">
    <property type="entry name" value="PRK14135.1"/>
    <property type="match status" value="1"/>
</dbReference>
<comment type="similarity">
    <text evidence="3 6">Belongs to the RecX family.</text>
</comment>
<dbReference type="STRING" id="137733.SAMN05421767_10224"/>